<dbReference type="Pfam" id="PF08279">
    <property type="entry name" value="HTH_11"/>
    <property type="match status" value="1"/>
</dbReference>
<dbReference type="PROSITE" id="PS51000">
    <property type="entry name" value="HTH_DEOR_2"/>
    <property type="match status" value="1"/>
</dbReference>
<reference evidence="4 5" key="1">
    <citation type="submission" date="2017-05" db="EMBL/GenBank/DDBJ databases">
        <authorList>
            <person name="Varghese N."/>
            <person name="Submissions S."/>
        </authorList>
    </citation>
    <scope>NUCLEOTIDE SEQUENCE [LARGE SCALE GENOMIC DNA]</scope>
    <source>
        <strain evidence="4 5">DSM 29734</strain>
    </source>
</reference>
<dbReference type="SUPFAM" id="SSF46785">
    <property type="entry name" value="Winged helix' DNA-binding domain"/>
    <property type="match status" value="1"/>
</dbReference>
<protein>
    <submittedName>
        <fullName evidence="4">HTH domain-containing protein</fullName>
    </submittedName>
</protein>
<feature type="domain" description="HTH deoR-type" evidence="3">
    <location>
        <begin position="13"/>
        <end position="71"/>
    </location>
</feature>
<sequence>MTQKRTRADAQTRMMRLDQIAAQLKGEEPCTVEDLAQTHGVSRRTIARDLEIMRAQGLPIEAERGRGGGVRMDVNWGVGRLNLSYAESVDLLISLAVAEQMNSPLFLAQMGSIRRQLIASFSREKRRAVEGIKKRILIAEQASLPVQTSMGKPKPRVVQTLHQAFLNQKLVEIDYVREDGTKSKRTIAPHYLLLCSPVWYVLAWDHLRDAPRTFRCDRIQKATEEFEKFALQGPKVFEPALDHYNVL</sequence>
<dbReference type="Gene3D" id="1.10.10.10">
    <property type="entry name" value="Winged helix-like DNA-binding domain superfamily/Winged helix DNA-binding domain"/>
    <property type="match status" value="1"/>
</dbReference>
<dbReference type="InterPro" id="IPR036390">
    <property type="entry name" value="WH_DNA-bd_sf"/>
</dbReference>
<keyword evidence="5" id="KW-1185">Reference proteome</keyword>
<dbReference type="Proteomes" id="UP001157961">
    <property type="component" value="Unassembled WGS sequence"/>
</dbReference>
<proteinExistence type="predicted"/>
<organism evidence="4 5">
    <name type="scientific">Shimia sagamensis</name>
    <dbReference type="NCBI Taxonomy" id="1566352"/>
    <lineage>
        <taxon>Bacteria</taxon>
        <taxon>Pseudomonadati</taxon>
        <taxon>Pseudomonadota</taxon>
        <taxon>Alphaproteobacteria</taxon>
        <taxon>Rhodobacterales</taxon>
        <taxon>Roseobacteraceae</taxon>
    </lineage>
</organism>
<dbReference type="PROSITE" id="PS52050">
    <property type="entry name" value="WYL"/>
    <property type="match status" value="1"/>
</dbReference>
<evidence type="ECO:0000256" key="1">
    <source>
        <dbReference type="ARBA" id="ARBA00023015"/>
    </source>
</evidence>
<evidence type="ECO:0000313" key="4">
    <source>
        <dbReference type="EMBL" id="SMP11134.1"/>
    </source>
</evidence>
<evidence type="ECO:0000259" key="3">
    <source>
        <dbReference type="PROSITE" id="PS51000"/>
    </source>
</evidence>
<dbReference type="InterPro" id="IPR001034">
    <property type="entry name" value="DeoR_HTH"/>
</dbReference>
<dbReference type="RefSeq" id="WP_283424995.1">
    <property type="nucleotide sequence ID" value="NZ_FXTY01000002.1"/>
</dbReference>
<evidence type="ECO:0000256" key="2">
    <source>
        <dbReference type="ARBA" id="ARBA00023163"/>
    </source>
</evidence>
<dbReference type="InterPro" id="IPR013196">
    <property type="entry name" value="HTH_11"/>
</dbReference>
<dbReference type="SMART" id="SM00420">
    <property type="entry name" value="HTH_DEOR"/>
    <property type="match status" value="1"/>
</dbReference>
<name>A0ABY1NJA3_9RHOB</name>
<dbReference type="InterPro" id="IPR026881">
    <property type="entry name" value="WYL_dom"/>
</dbReference>
<dbReference type="InterPro" id="IPR051534">
    <property type="entry name" value="CBASS_pafABC_assoc_protein"/>
</dbReference>
<dbReference type="PANTHER" id="PTHR34580:SF1">
    <property type="entry name" value="PROTEIN PAFC"/>
    <property type="match status" value="1"/>
</dbReference>
<evidence type="ECO:0000313" key="5">
    <source>
        <dbReference type="Proteomes" id="UP001157961"/>
    </source>
</evidence>
<dbReference type="EMBL" id="FXTY01000002">
    <property type="protein sequence ID" value="SMP11134.1"/>
    <property type="molecule type" value="Genomic_DNA"/>
</dbReference>
<comment type="caution">
    <text evidence="4">The sequence shown here is derived from an EMBL/GenBank/DDBJ whole genome shotgun (WGS) entry which is preliminary data.</text>
</comment>
<keyword evidence="1" id="KW-0805">Transcription regulation</keyword>
<keyword evidence="2" id="KW-0804">Transcription</keyword>
<dbReference type="InterPro" id="IPR036388">
    <property type="entry name" value="WH-like_DNA-bd_sf"/>
</dbReference>
<dbReference type="Pfam" id="PF13280">
    <property type="entry name" value="WYL"/>
    <property type="match status" value="1"/>
</dbReference>
<gene>
    <name evidence="4" type="ORF">SAMN06265373_102237</name>
</gene>
<accession>A0ABY1NJA3</accession>
<dbReference type="PANTHER" id="PTHR34580">
    <property type="match status" value="1"/>
</dbReference>